<dbReference type="EMBL" id="KL197719">
    <property type="protein sequence ID" value="KDQ57384.1"/>
    <property type="molecule type" value="Genomic_DNA"/>
</dbReference>
<gene>
    <name evidence="1" type="ORF">JAAARDRAFT_130200</name>
</gene>
<reference evidence="2" key="1">
    <citation type="journal article" date="2014" name="Proc. Natl. Acad. Sci. U.S.A.">
        <title>Extensive sampling of basidiomycete genomes demonstrates inadequacy of the white-rot/brown-rot paradigm for wood decay fungi.</title>
        <authorList>
            <person name="Riley R."/>
            <person name="Salamov A.A."/>
            <person name="Brown D.W."/>
            <person name="Nagy L.G."/>
            <person name="Floudas D."/>
            <person name="Held B.W."/>
            <person name="Levasseur A."/>
            <person name="Lombard V."/>
            <person name="Morin E."/>
            <person name="Otillar R."/>
            <person name="Lindquist E.A."/>
            <person name="Sun H."/>
            <person name="LaButti K.M."/>
            <person name="Schmutz J."/>
            <person name="Jabbour D."/>
            <person name="Luo H."/>
            <person name="Baker S.E."/>
            <person name="Pisabarro A.G."/>
            <person name="Walton J.D."/>
            <person name="Blanchette R.A."/>
            <person name="Henrissat B."/>
            <person name="Martin F."/>
            <person name="Cullen D."/>
            <person name="Hibbett D.S."/>
            <person name="Grigoriev I.V."/>
        </authorList>
    </citation>
    <scope>NUCLEOTIDE SEQUENCE [LARGE SCALE GENOMIC DNA]</scope>
    <source>
        <strain evidence="2">MUCL 33604</strain>
    </source>
</reference>
<dbReference type="AlphaFoldDB" id="A0A067PRH8"/>
<dbReference type="HOGENOM" id="CLU_006344_16_2_1"/>
<name>A0A067PRH8_9AGAM</name>
<keyword evidence="2" id="KW-1185">Reference proteome</keyword>
<evidence type="ECO:0000313" key="2">
    <source>
        <dbReference type="Proteomes" id="UP000027265"/>
    </source>
</evidence>
<sequence length="71" mass="8096">MWIAQPKFSGNKQRSPAVIPVDSIERVAHLIGVFGPAFLPVDFPYQDSLDAFGAFYVNKYTDHHTHQFLVY</sequence>
<dbReference type="OrthoDB" id="3187773at2759"/>
<evidence type="ECO:0000313" key="1">
    <source>
        <dbReference type="EMBL" id="KDQ57384.1"/>
    </source>
</evidence>
<dbReference type="Proteomes" id="UP000027265">
    <property type="component" value="Unassembled WGS sequence"/>
</dbReference>
<accession>A0A067PRH8</accession>
<protein>
    <submittedName>
        <fullName evidence="1">Uncharacterized protein</fullName>
    </submittedName>
</protein>
<organism evidence="1 2">
    <name type="scientific">Jaapia argillacea MUCL 33604</name>
    <dbReference type="NCBI Taxonomy" id="933084"/>
    <lineage>
        <taxon>Eukaryota</taxon>
        <taxon>Fungi</taxon>
        <taxon>Dikarya</taxon>
        <taxon>Basidiomycota</taxon>
        <taxon>Agaricomycotina</taxon>
        <taxon>Agaricomycetes</taxon>
        <taxon>Agaricomycetidae</taxon>
        <taxon>Jaapiales</taxon>
        <taxon>Jaapiaceae</taxon>
        <taxon>Jaapia</taxon>
    </lineage>
</organism>
<dbReference type="InParanoid" id="A0A067PRH8"/>
<proteinExistence type="predicted"/>